<reference evidence="5 6" key="1">
    <citation type="submission" date="2020-08" db="EMBL/GenBank/DDBJ databases">
        <title>A Genomic Blueprint of the Chicken Gut Microbiome.</title>
        <authorList>
            <person name="Gilroy R."/>
            <person name="Ravi A."/>
            <person name="Getino M."/>
            <person name="Pursley I."/>
            <person name="Horton D.L."/>
            <person name="Alikhan N.-F."/>
            <person name="Baker D."/>
            <person name="Gharbi K."/>
            <person name="Hall N."/>
            <person name="Watson M."/>
            <person name="Adriaenssens E.M."/>
            <person name="Foster-Nyarko E."/>
            <person name="Jarju S."/>
            <person name="Secka A."/>
            <person name="Antonio M."/>
            <person name="Oren A."/>
            <person name="Chaudhuri R."/>
            <person name="La Ragione R.M."/>
            <person name="Hildebrand F."/>
            <person name="Pallen M.J."/>
        </authorList>
    </citation>
    <scope>NUCLEOTIDE SEQUENCE [LARGE SCALE GENOMIC DNA]</scope>
    <source>
        <strain evidence="5 6">Re31</strain>
    </source>
</reference>
<feature type="domain" description="Nudix hydrolase" evidence="4">
    <location>
        <begin position="15"/>
        <end position="145"/>
    </location>
</feature>
<keyword evidence="6" id="KW-1185">Reference proteome</keyword>
<accession>A0ABR8XFQ3</accession>
<proteinExistence type="inferred from homology"/>
<evidence type="ECO:0000259" key="4">
    <source>
        <dbReference type="PROSITE" id="PS51462"/>
    </source>
</evidence>
<dbReference type="PRINTS" id="PR00502">
    <property type="entry name" value="NUDIXFAMILY"/>
</dbReference>
<comment type="cofactor">
    <cofactor evidence="1">
        <name>Mg(2+)</name>
        <dbReference type="ChEBI" id="CHEBI:18420"/>
    </cofactor>
</comment>
<comment type="caution">
    <text evidence="5">The sequence shown here is derived from an EMBL/GenBank/DDBJ whole genome shotgun (WGS) entry which is preliminary data.</text>
</comment>
<dbReference type="PANTHER" id="PTHR43046:SF2">
    <property type="entry name" value="8-OXO-DGTP DIPHOSPHATASE-RELATED"/>
    <property type="match status" value="1"/>
</dbReference>
<protein>
    <submittedName>
        <fullName evidence="5">NUDIX hydrolase</fullName>
    </submittedName>
</protein>
<name>A0ABR8XFQ3_9BACL</name>
<gene>
    <name evidence="5" type="ORF">H9636_15405</name>
</gene>
<dbReference type="Proteomes" id="UP000640930">
    <property type="component" value="Unassembled WGS sequence"/>
</dbReference>
<dbReference type="Gene3D" id="3.90.79.10">
    <property type="entry name" value="Nucleoside Triphosphate Pyrophosphohydrolase"/>
    <property type="match status" value="1"/>
</dbReference>
<dbReference type="InterPro" id="IPR020476">
    <property type="entry name" value="Nudix_hydrolase"/>
</dbReference>
<sequence>MEYYKTLRKYVGHQPIILPGSVVIIVNEQKNILLQQRLDGRWGLPGGLMDLGESFEQVACREVFEETGLTIHHYKLLGVFSGEEYFCRLSNGDEFYSVTAVFISKDVTGYLKSNNESLSLQYFPSSNLPINMKLEYRRFIEPFMEEIMK</sequence>
<dbReference type="PANTHER" id="PTHR43046">
    <property type="entry name" value="GDP-MANNOSE MANNOSYL HYDROLASE"/>
    <property type="match status" value="1"/>
</dbReference>
<keyword evidence="2 3" id="KW-0378">Hydrolase</keyword>
<organism evidence="5 6">
    <name type="scientific">Ureibacillus galli</name>
    <dbReference type="NCBI Taxonomy" id="2762222"/>
    <lineage>
        <taxon>Bacteria</taxon>
        <taxon>Bacillati</taxon>
        <taxon>Bacillota</taxon>
        <taxon>Bacilli</taxon>
        <taxon>Bacillales</taxon>
        <taxon>Caryophanaceae</taxon>
        <taxon>Ureibacillus</taxon>
    </lineage>
</organism>
<dbReference type="InterPro" id="IPR015797">
    <property type="entry name" value="NUDIX_hydrolase-like_dom_sf"/>
</dbReference>
<dbReference type="CDD" id="cd04677">
    <property type="entry name" value="NUDIX_Hydrolase"/>
    <property type="match status" value="1"/>
</dbReference>
<dbReference type="PROSITE" id="PS00893">
    <property type="entry name" value="NUDIX_BOX"/>
    <property type="match status" value="1"/>
</dbReference>
<evidence type="ECO:0000313" key="6">
    <source>
        <dbReference type="Proteomes" id="UP000640930"/>
    </source>
</evidence>
<dbReference type="GO" id="GO:0016787">
    <property type="term" value="F:hydrolase activity"/>
    <property type="evidence" value="ECO:0007669"/>
    <property type="project" value="UniProtKB-KW"/>
</dbReference>
<dbReference type="EMBL" id="JACSQA010000029">
    <property type="protein sequence ID" value="MBD8028036.1"/>
    <property type="molecule type" value="Genomic_DNA"/>
</dbReference>
<comment type="similarity">
    <text evidence="3">Belongs to the Nudix hydrolase family.</text>
</comment>
<dbReference type="InterPro" id="IPR020084">
    <property type="entry name" value="NUDIX_hydrolase_CS"/>
</dbReference>
<evidence type="ECO:0000256" key="3">
    <source>
        <dbReference type="RuleBase" id="RU003476"/>
    </source>
</evidence>
<evidence type="ECO:0000313" key="5">
    <source>
        <dbReference type="EMBL" id="MBD8028036.1"/>
    </source>
</evidence>
<dbReference type="InterPro" id="IPR000086">
    <property type="entry name" value="NUDIX_hydrolase_dom"/>
</dbReference>
<dbReference type="PROSITE" id="PS51462">
    <property type="entry name" value="NUDIX"/>
    <property type="match status" value="1"/>
</dbReference>
<evidence type="ECO:0000256" key="2">
    <source>
        <dbReference type="ARBA" id="ARBA00022801"/>
    </source>
</evidence>
<evidence type="ECO:0000256" key="1">
    <source>
        <dbReference type="ARBA" id="ARBA00001946"/>
    </source>
</evidence>
<dbReference type="Pfam" id="PF00293">
    <property type="entry name" value="NUDIX"/>
    <property type="match status" value="1"/>
</dbReference>
<dbReference type="SUPFAM" id="SSF55811">
    <property type="entry name" value="Nudix"/>
    <property type="match status" value="1"/>
</dbReference>